<evidence type="ECO:0000259" key="6">
    <source>
        <dbReference type="Pfam" id="PF00890"/>
    </source>
</evidence>
<comment type="cofactor">
    <cofactor evidence="1">
        <name>FAD</name>
        <dbReference type="ChEBI" id="CHEBI:57692"/>
    </cofactor>
</comment>
<keyword evidence="3" id="KW-0274">FAD</keyword>
<dbReference type="PANTHER" id="PTHR43400:SF10">
    <property type="entry name" value="3-OXOSTEROID 1-DEHYDROGENASE"/>
    <property type="match status" value="1"/>
</dbReference>
<evidence type="ECO:0000256" key="5">
    <source>
        <dbReference type="SAM" id="SignalP"/>
    </source>
</evidence>
<dbReference type="InterPro" id="IPR027477">
    <property type="entry name" value="Succ_DH/fumarate_Rdtase_cat_sf"/>
</dbReference>
<dbReference type="EMBL" id="JAKPBZ010000110">
    <property type="protein sequence ID" value="MCL2893151.1"/>
    <property type="molecule type" value="Genomic_DNA"/>
</dbReference>
<dbReference type="InterPro" id="IPR003953">
    <property type="entry name" value="FAD-dep_OxRdtase_2_FAD-bd"/>
</dbReference>
<sequence>MSRLRKNTVIGCFLFIFGLSLSYAQPATAQESKLETDVVVIGFGGAGVSASVSAAEAGLKVIALEKQAFAGGSTNFAEGLFGVGTDQTRRDSVHITPAQAYRTSMEFNQFYRVNPALVRTYLKEAGPTIRWLEKQGVNFRLGQMSKHEPRVWHVVEDYGNSHHGAALIKRMVERANELGVQVMYKTPGKKLIYQDGAIRGVEAEDADGNKLTILAKAVILSTGGFPDSKEKVAAWTPFDPEKVAPFVSLNKTGEGIDMARAVGADTVGFGLTLHPGIKGKGIPVVGDLQGMTFEPNLWVNKYGDRFADETIVESFVLAGNAIESQRDSFIWSVFDENTVKFVTEQGARIGMGVIVPVMKKLTNLQKEIDDAIKEGNANVVKANTLNELAKKMGVDAKRLQASVAQFNQIREKNVDEAFTRDPATVIPVNAPPYYALQVRPYYFTTTGGIRITPAAEATDANDNVIKGLYATGSDAGGQYGRTYTLWASGSTFSFAVTTGRLAGVHAAQYIATLK</sequence>
<organism evidence="7 8">
    <name type="scientific">Brenneria tiliae</name>
    <dbReference type="NCBI Taxonomy" id="2914984"/>
    <lineage>
        <taxon>Bacteria</taxon>
        <taxon>Pseudomonadati</taxon>
        <taxon>Pseudomonadota</taxon>
        <taxon>Gammaproteobacteria</taxon>
        <taxon>Enterobacterales</taxon>
        <taxon>Pectobacteriaceae</taxon>
        <taxon>Brenneria</taxon>
    </lineage>
</organism>
<proteinExistence type="predicted"/>
<accession>A0ABT0MTH3</accession>
<dbReference type="InterPro" id="IPR050315">
    <property type="entry name" value="FAD-oxidoreductase_2"/>
</dbReference>
<dbReference type="Gene3D" id="3.90.700.10">
    <property type="entry name" value="Succinate dehydrogenase/fumarate reductase flavoprotein, catalytic domain"/>
    <property type="match status" value="1"/>
</dbReference>
<dbReference type="Pfam" id="PF00890">
    <property type="entry name" value="FAD_binding_2"/>
    <property type="match status" value="1"/>
</dbReference>
<feature type="domain" description="FAD-dependent oxidoreductase 2 FAD-binding" evidence="6">
    <location>
        <begin position="37"/>
        <end position="485"/>
    </location>
</feature>
<name>A0ABT0MTH3_9GAMM</name>
<feature type="signal peptide" evidence="5">
    <location>
        <begin position="1"/>
        <end position="29"/>
    </location>
</feature>
<evidence type="ECO:0000313" key="7">
    <source>
        <dbReference type="EMBL" id="MCL2893151.1"/>
    </source>
</evidence>
<evidence type="ECO:0000256" key="3">
    <source>
        <dbReference type="ARBA" id="ARBA00022827"/>
    </source>
</evidence>
<evidence type="ECO:0000256" key="4">
    <source>
        <dbReference type="ARBA" id="ARBA00023002"/>
    </source>
</evidence>
<dbReference type="SUPFAM" id="SSF56425">
    <property type="entry name" value="Succinate dehydrogenase/fumarate reductase flavoprotein, catalytic domain"/>
    <property type="match status" value="1"/>
</dbReference>
<dbReference type="Gene3D" id="3.50.50.60">
    <property type="entry name" value="FAD/NAD(P)-binding domain"/>
    <property type="match status" value="2"/>
</dbReference>
<evidence type="ECO:0000256" key="2">
    <source>
        <dbReference type="ARBA" id="ARBA00022630"/>
    </source>
</evidence>
<dbReference type="Proteomes" id="UP001203069">
    <property type="component" value="Unassembled WGS sequence"/>
</dbReference>
<keyword evidence="5" id="KW-0732">Signal</keyword>
<protein>
    <submittedName>
        <fullName evidence="7">FAD-dependent oxidoreductase</fullName>
    </submittedName>
</protein>
<dbReference type="InterPro" id="IPR036188">
    <property type="entry name" value="FAD/NAD-bd_sf"/>
</dbReference>
<evidence type="ECO:0000256" key="1">
    <source>
        <dbReference type="ARBA" id="ARBA00001974"/>
    </source>
</evidence>
<keyword evidence="2" id="KW-0285">Flavoprotein</keyword>
<dbReference type="PANTHER" id="PTHR43400">
    <property type="entry name" value="FUMARATE REDUCTASE"/>
    <property type="match status" value="1"/>
</dbReference>
<keyword evidence="4" id="KW-0560">Oxidoreductase</keyword>
<evidence type="ECO:0000313" key="8">
    <source>
        <dbReference type="Proteomes" id="UP001203069"/>
    </source>
</evidence>
<comment type="caution">
    <text evidence="7">The sequence shown here is derived from an EMBL/GenBank/DDBJ whole genome shotgun (WGS) entry which is preliminary data.</text>
</comment>
<reference evidence="7 8" key="1">
    <citation type="submission" date="2022-02" db="EMBL/GenBank/DDBJ databases">
        <title>Description of Brenneria tiliae sp. nov. isolated from symptomatic Tilia x moltkei and Tilia x europaea trees in the UK.</title>
        <authorList>
            <person name="Kile H."/>
        </authorList>
    </citation>
    <scope>NUCLEOTIDE SEQUENCE [LARGE SCALE GENOMIC DNA]</scope>
    <source>
        <strain evidence="7 8">MC1SB4.1</strain>
    </source>
</reference>
<dbReference type="SUPFAM" id="SSF51905">
    <property type="entry name" value="FAD/NAD(P)-binding domain"/>
    <property type="match status" value="1"/>
</dbReference>
<keyword evidence="8" id="KW-1185">Reference proteome</keyword>
<gene>
    <name evidence="7" type="ORF">MFP26_10700</name>
</gene>
<feature type="chain" id="PRO_5046034383" evidence="5">
    <location>
        <begin position="30"/>
        <end position="514"/>
    </location>
</feature>
<dbReference type="RefSeq" id="WP_249244683.1">
    <property type="nucleotide sequence ID" value="NZ_JAKPBZ010000110.1"/>
</dbReference>
<dbReference type="PRINTS" id="PR00411">
    <property type="entry name" value="PNDRDTASEI"/>
</dbReference>